<feature type="domain" description="Leucine-binding protein" evidence="6">
    <location>
        <begin position="26"/>
        <end position="362"/>
    </location>
</feature>
<evidence type="ECO:0000256" key="3">
    <source>
        <dbReference type="ARBA" id="ARBA00022729"/>
    </source>
</evidence>
<evidence type="ECO:0000256" key="1">
    <source>
        <dbReference type="ARBA" id="ARBA00010062"/>
    </source>
</evidence>
<dbReference type="PRINTS" id="PR00337">
    <property type="entry name" value="LEUILEVALBP"/>
</dbReference>
<dbReference type="InterPro" id="IPR028081">
    <property type="entry name" value="Leu-bd"/>
</dbReference>
<keyword evidence="2" id="KW-0813">Transport</keyword>
<comment type="caution">
    <text evidence="7">The sequence shown here is derived from an EMBL/GenBank/DDBJ whole genome shotgun (WGS) entry which is preliminary data.</text>
</comment>
<dbReference type="PANTHER" id="PTHR47151">
    <property type="entry name" value="LEU/ILE/VAL-BINDING ABC TRANSPORTER SUBUNIT"/>
    <property type="match status" value="1"/>
</dbReference>
<organism evidence="7 8">
    <name type="scientific">Candidatus Desulfovibrio intestinipullorum</name>
    <dbReference type="NCBI Taxonomy" id="2838536"/>
    <lineage>
        <taxon>Bacteria</taxon>
        <taxon>Pseudomonadati</taxon>
        <taxon>Thermodesulfobacteriota</taxon>
        <taxon>Desulfovibrionia</taxon>
        <taxon>Desulfovibrionales</taxon>
        <taxon>Desulfovibrionaceae</taxon>
        <taxon>Desulfovibrio</taxon>
    </lineage>
</organism>
<feature type="signal peptide" evidence="5">
    <location>
        <begin position="1"/>
        <end position="23"/>
    </location>
</feature>
<accession>A0A9D1PX82</accession>
<evidence type="ECO:0000313" key="7">
    <source>
        <dbReference type="EMBL" id="HIW00419.1"/>
    </source>
</evidence>
<proteinExistence type="inferred from homology"/>
<dbReference type="CDD" id="cd06342">
    <property type="entry name" value="PBP1_ABC_LIVBP-like"/>
    <property type="match status" value="1"/>
</dbReference>
<evidence type="ECO:0000256" key="5">
    <source>
        <dbReference type="SAM" id="SignalP"/>
    </source>
</evidence>
<name>A0A9D1PX82_9BACT</name>
<dbReference type="Proteomes" id="UP000886752">
    <property type="component" value="Unassembled WGS sequence"/>
</dbReference>
<reference evidence="7" key="2">
    <citation type="submission" date="2021-04" db="EMBL/GenBank/DDBJ databases">
        <authorList>
            <person name="Gilroy R."/>
        </authorList>
    </citation>
    <scope>NUCLEOTIDE SEQUENCE</scope>
    <source>
        <strain evidence="7">ChiHecec2B26-446</strain>
    </source>
</reference>
<evidence type="ECO:0000313" key="8">
    <source>
        <dbReference type="Proteomes" id="UP000886752"/>
    </source>
</evidence>
<comment type="similarity">
    <text evidence="1">Belongs to the leucine-binding protein family.</text>
</comment>
<protein>
    <submittedName>
        <fullName evidence="7">Branched-chain amino acid ABC transporter substrate-binding protein</fullName>
    </submittedName>
</protein>
<dbReference type="GO" id="GO:0006865">
    <property type="term" value="P:amino acid transport"/>
    <property type="evidence" value="ECO:0007669"/>
    <property type="project" value="UniProtKB-KW"/>
</dbReference>
<gene>
    <name evidence="7" type="ORF">H9894_04445</name>
</gene>
<evidence type="ECO:0000256" key="2">
    <source>
        <dbReference type="ARBA" id="ARBA00022448"/>
    </source>
</evidence>
<dbReference type="InterPro" id="IPR028082">
    <property type="entry name" value="Peripla_BP_I"/>
</dbReference>
<dbReference type="SUPFAM" id="SSF53822">
    <property type="entry name" value="Periplasmic binding protein-like I"/>
    <property type="match status" value="1"/>
</dbReference>
<dbReference type="Gene3D" id="3.40.50.2300">
    <property type="match status" value="2"/>
</dbReference>
<evidence type="ECO:0000259" key="6">
    <source>
        <dbReference type="Pfam" id="PF13458"/>
    </source>
</evidence>
<evidence type="ECO:0000256" key="4">
    <source>
        <dbReference type="ARBA" id="ARBA00022970"/>
    </source>
</evidence>
<sequence length="376" mass="39859">MKRALFGVAALALSLLMAAPLQAADTIKIGVAGAHSGDLASYGVPSLNAAKVVVAKVNAAGGVLGKQLELDIADDQCKPELATNAATKLISDKVAVVMGHICSGPTKASLPLYNDARIISMSPSATTPGLSANGANPMFFRTIAKDDDQAKLTSRFMLESLKAKKVAYIHDNGDYGKGFCDNNRALMEAGGASTVLFEAITPDAVDFSPIVRKLRRAKADIIVFGGYQPTASKLLQQMRRDRVKTPVIGPDGLKDDAFIRMAGKAAEGVYCSYPKDTASLPIYKEARQGHIDMFNSEPGSFYYNAYAAMLALINGIKEAGSTDTDKIIAAMQTKPVDTPLGTLKFSKTGDATGLALSIYVIKNGKFEETDYSVTLD</sequence>
<dbReference type="AlphaFoldDB" id="A0A9D1PX82"/>
<reference evidence="7" key="1">
    <citation type="journal article" date="2021" name="PeerJ">
        <title>Extensive microbial diversity within the chicken gut microbiome revealed by metagenomics and culture.</title>
        <authorList>
            <person name="Gilroy R."/>
            <person name="Ravi A."/>
            <person name="Getino M."/>
            <person name="Pursley I."/>
            <person name="Horton D.L."/>
            <person name="Alikhan N.F."/>
            <person name="Baker D."/>
            <person name="Gharbi K."/>
            <person name="Hall N."/>
            <person name="Watson M."/>
            <person name="Adriaenssens E.M."/>
            <person name="Foster-Nyarko E."/>
            <person name="Jarju S."/>
            <person name="Secka A."/>
            <person name="Antonio M."/>
            <person name="Oren A."/>
            <person name="Chaudhuri R.R."/>
            <person name="La Ragione R."/>
            <person name="Hildebrand F."/>
            <person name="Pallen M.J."/>
        </authorList>
    </citation>
    <scope>NUCLEOTIDE SEQUENCE</scope>
    <source>
        <strain evidence="7">ChiHecec2B26-446</strain>
    </source>
</reference>
<dbReference type="Pfam" id="PF13458">
    <property type="entry name" value="Peripla_BP_6"/>
    <property type="match status" value="1"/>
</dbReference>
<dbReference type="InterPro" id="IPR000709">
    <property type="entry name" value="Leu_Ile_Val-bd"/>
</dbReference>
<dbReference type="PANTHER" id="PTHR47151:SF2">
    <property type="entry name" value="AMINO ACID BINDING PROTEIN"/>
    <property type="match status" value="1"/>
</dbReference>
<feature type="chain" id="PRO_5039600547" evidence="5">
    <location>
        <begin position="24"/>
        <end position="376"/>
    </location>
</feature>
<keyword evidence="4" id="KW-0029">Amino-acid transport</keyword>
<keyword evidence="3 5" id="KW-0732">Signal</keyword>
<dbReference type="EMBL" id="DXHV01000047">
    <property type="protein sequence ID" value="HIW00419.1"/>
    <property type="molecule type" value="Genomic_DNA"/>
</dbReference>